<feature type="domain" description="Transposon Tn7 transposition protein TnsD C-terminal" evidence="2">
    <location>
        <begin position="448"/>
        <end position="517"/>
    </location>
</feature>
<evidence type="ECO:0008006" key="5">
    <source>
        <dbReference type="Google" id="ProtNLM"/>
    </source>
</evidence>
<dbReference type="InterPro" id="IPR009492">
    <property type="entry name" value="TniQ"/>
</dbReference>
<protein>
    <recommendedName>
        <fullName evidence="5">Transposon Tn7 transposition protein TnsD C-termianl domain-containing protein</fullName>
    </recommendedName>
</protein>
<accession>A0A4U2PW83</accession>
<proteinExistence type="predicted"/>
<evidence type="ECO:0000259" key="1">
    <source>
        <dbReference type="Pfam" id="PF06527"/>
    </source>
</evidence>
<evidence type="ECO:0000313" key="4">
    <source>
        <dbReference type="Proteomes" id="UP000308114"/>
    </source>
</evidence>
<dbReference type="RefSeq" id="WP_137063169.1">
    <property type="nucleotide sequence ID" value="NZ_PNXQ01000016.1"/>
</dbReference>
<dbReference type="InterPro" id="IPR032750">
    <property type="entry name" value="TnsD_C"/>
</dbReference>
<gene>
    <name evidence="3" type="ORF">C1I60_19265</name>
</gene>
<sequence length="591" mass="67821">MREYSCFPLPYPDELLYSVITRHHLRMSNTSPKWTLREVFGTENVIPTVDLPSHIEDLSKRSQLIGISSDQWIDDHTLFAFYAPFLPSERCRRLRQMMKSKDGAGIHTLTGITASTVDRSSNLKFCPICYEEDITRYGEPYWHRTLQATGVMTCPNHGVVLHRIVDPVADRHGLTVLPIARCLFQSEPVLMDLSEKVLLRLQEIALDVQLLIGMGQSHELYDLRESLLYKLSEQGWLTPATRIRQRELAEQFTVYYGKELLEVLGCMLIGNDYSWLTLATRKARRAVHPLRQLLLIRFLFGSFKLFLEQRNIRYSPFGEGPWPCLSKAADHYKESTIERVQITRCTGTGKPVGTFTCRCGFSYSRRGPDQTLQDRLRIGRIKVFGPVWMNQLKVHLQNGLSYRATAEKLGVDTNTVIKYALHDQVDQGLDYSKTPSGLKSKKVKLSGKKSATGYIRVDWKTRDLEISWEVEAACKRLLEDSQAKPVRITVASIGKRIGKLALLEKHKDRLPVTTAILTNYIESVDQFQIRRVQWAAKQMKDEFPIKRWKLIKKAALRPGYSRTVSETLDYYSGQGLYTLSITGEVTSQWHQ</sequence>
<dbReference type="EMBL" id="PNXQ01000016">
    <property type="protein sequence ID" value="TKH41494.1"/>
    <property type="molecule type" value="Genomic_DNA"/>
</dbReference>
<feature type="domain" description="TniQ" evidence="1">
    <location>
        <begin position="7"/>
        <end position="161"/>
    </location>
</feature>
<organism evidence="3 4">
    <name type="scientific">Paenibacillus terrae</name>
    <dbReference type="NCBI Taxonomy" id="159743"/>
    <lineage>
        <taxon>Bacteria</taxon>
        <taxon>Bacillati</taxon>
        <taxon>Bacillota</taxon>
        <taxon>Bacilli</taxon>
        <taxon>Bacillales</taxon>
        <taxon>Paenibacillaceae</taxon>
        <taxon>Paenibacillus</taxon>
    </lineage>
</organism>
<dbReference type="AlphaFoldDB" id="A0A4U2PW83"/>
<dbReference type="Pfam" id="PF15978">
    <property type="entry name" value="TnsD"/>
    <property type="match status" value="2"/>
</dbReference>
<feature type="domain" description="Transposon Tn7 transposition protein TnsD C-terminal" evidence="2">
    <location>
        <begin position="208"/>
        <end position="421"/>
    </location>
</feature>
<dbReference type="Proteomes" id="UP000308114">
    <property type="component" value="Unassembled WGS sequence"/>
</dbReference>
<evidence type="ECO:0000259" key="2">
    <source>
        <dbReference type="Pfam" id="PF15978"/>
    </source>
</evidence>
<dbReference type="Pfam" id="PF06527">
    <property type="entry name" value="TniQ"/>
    <property type="match status" value="1"/>
</dbReference>
<comment type="caution">
    <text evidence="3">The sequence shown here is derived from an EMBL/GenBank/DDBJ whole genome shotgun (WGS) entry which is preliminary data.</text>
</comment>
<name>A0A4U2PW83_9BACL</name>
<evidence type="ECO:0000313" key="3">
    <source>
        <dbReference type="EMBL" id="TKH41494.1"/>
    </source>
</evidence>
<reference evidence="3 4" key="1">
    <citation type="submission" date="2018-01" db="EMBL/GenBank/DDBJ databases">
        <title>Bacillales members from the olive rhizosphere are effective biological control agents against Verticillium dahliae.</title>
        <authorList>
            <person name="Gomez-Lama C."/>
            <person name="Legarda G."/>
            <person name="Ruano-Rosa D."/>
            <person name="Pizarro-Tobias P."/>
            <person name="Valverde-Corredor A."/>
            <person name="Niqui J.L."/>
            <person name="Trivino J.C."/>
            <person name="Roca A."/>
            <person name="Mercado-Blanco J."/>
        </authorList>
    </citation>
    <scope>NUCLEOTIDE SEQUENCE [LARGE SCALE GENOMIC DNA]</scope>
    <source>
        <strain evidence="3 4">PIC167</strain>
    </source>
</reference>